<dbReference type="EMBL" id="QWLM01000003">
    <property type="protein sequence ID" value="RHW47014.1"/>
    <property type="molecule type" value="Genomic_DNA"/>
</dbReference>
<comment type="caution">
    <text evidence="2">The sequence shown here is derived from an EMBL/GenBank/DDBJ whole genome shotgun (WGS) entry which is preliminary data.</text>
</comment>
<dbReference type="AlphaFoldDB" id="A0A417Z8N0"/>
<proteinExistence type="predicted"/>
<name>A0A417Z8N0_9MICO</name>
<keyword evidence="1" id="KW-0812">Transmembrane</keyword>
<evidence type="ECO:0000313" key="2">
    <source>
        <dbReference type="EMBL" id="RHW47014.1"/>
    </source>
</evidence>
<dbReference type="Proteomes" id="UP000285376">
    <property type="component" value="Unassembled WGS sequence"/>
</dbReference>
<feature type="transmembrane region" description="Helical" evidence="1">
    <location>
        <begin position="56"/>
        <end position="76"/>
    </location>
</feature>
<evidence type="ECO:0000256" key="1">
    <source>
        <dbReference type="SAM" id="Phobius"/>
    </source>
</evidence>
<organism evidence="2 3">
    <name type="scientific">Dermacoccus abyssi</name>
    <dbReference type="NCBI Taxonomy" id="322596"/>
    <lineage>
        <taxon>Bacteria</taxon>
        <taxon>Bacillati</taxon>
        <taxon>Actinomycetota</taxon>
        <taxon>Actinomycetes</taxon>
        <taxon>Micrococcales</taxon>
        <taxon>Dermacoccaceae</taxon>
        <taxon>Dermacoccus</taxon>
    </lineage>
</organism>
<keyword evidence="1" id="KW-1133">Transmembrane helix</keyword>
<accession>A0A417Z8N0</accession>
<gene>
    <name evidence="2" type="ORF">D1832_03100</name>
</gene>
<dbReference type="RefSeq" id="WP_118912593.1">
    <property type="nucleotide sequence ID" value="NZ_CBCRVH010000006.1"/>
</dbReference>
<reference evidence="2 3" key="1">
    <citation type="submission" date="2018-08" db="EMBL/GenBank/DDBJ databases">
        <title>Whole genome sequence analysis of Dermacoccus abyssi bacteria isolated from Deep Mariana trench Micromonospora spp reveals genes involved in the environmental adaptation and production of secondary metabolites.</title>
        <authorList>
            <person name="Abdel-Mageed W.M."/>
            <person name="Lehri B."/>
            <person name="Nouioui I."/>
            <person name="Goodfellow I."/>
            <person name="Jaspars M."/>
            <person name="Karlyshev A."/>
        </authorList>
    </citation>
    <scope>NUCLEOTIDE SEQUENCE [LARGE SCALE GENOMIC DNA]</scope>
    <source>
        <strain evidence="2 3">MT1.1</strain>
    </source>
</reference>
<evidence type="ECO:0000313" key="3">
    <source>
        <dbReference type="Proteomes" id="UP000285376"/>
    </source>
</evidence>
<feature type="transmembrane region" description="Helical" evidence="1">
    <location>
        <begin position="12"/>
        <end position="36"/>
    </location>
</feature>
<protein>
    <submittedName>
        <fullName evidence="2">Uncharacterized protein</fullName>
    </submittedName>
</protein>
<keyword evidence="1" id="KW-0472">Membrane</keyword>
<sequence>MKTLSLAFNSAWHVLAVGVVLGAGVPALFAFGIRGLAASSGQMADDSTPRAWGKPVAAVCFLFVCAAITLGLTIIVSSGFGMKVSFEHIYPTLVEKK</sequence>